<reference evidence="2" key="1">
    <citation type="submission" date="2019-03" db="EMBL/GenBank/DDBJ databases">
        <title>Single cell metagenomics reveals metabolic interactions within the superorganism composed of flagellate Streblomastix strix and complex community of Bacteroidetes bacteria on its surface.</title>
        <authorList>
            <person name="Treitli S.C."/>
            <person name="Kolisko M."/>
            <person name="Husnik F."/>
            <person name="Keeling P."/>
            <person name="Hampl V."/>
        </authorList>
    </citation>
    <scope>NUCLEOTIDE SEQUENCE</scope>
    <source>
        <strain evidence="2">STM</strain>
    </source>
</reference>
<evidence type="ECO:0000313" key="2">
    <source>
        <dbReference type="EMBL" id="KAA6337899.1"/>
    </source>
</evidence>
<comment type="caution">
    <text evidence="2">The sequence shown here is derived from an EMBL/GenBank/DDBJ whole genome shotgun (WGS) entry which is preliminary data.</text>
</comment>
<organism evidence="2">
    <name type="scientific">termite gut metagenome</name>
    <dbReference type="NCBI Taxonomy" id="433724"/>
    <lineage>
        <taxon>unclassified sequences</taxon>
        <taxon>metagenomes</taxon>
        <taxon>organismal metagenomes</taxon>
    </lineage>
</organism>
<dbReference type="Gene3D" id="2.60.40.1740">
    <property type="entry name" value="hypothetical protein (bacova_03559)"/>
    <property type="match status" value="1"/>
</dbReference>
<name>A0A5J4RW04_9ZZZZ</name>
<accession>A0A5J4RW04</accession>
<protein>
    <recommendedName>
        <fullName evidence="3">DUF4843 domain-containing protein</fullName>
    </recommendedName>
</protein>
<dbReference type="AlphaFoldDB" id="A0A5J4RW04"/>
<evidence type="ECO:0008006" key="3">
    <source>
        <dbReference type="Google" id="ProtNLM"/>
    </source>
</evidence>
<proteinExistence type="predicted"/>
<evidence type="ECO:0000256" key="1">
    <source>
        <dbReference type="SAM" id="MobiDB-lite"/>
    </source>
</evidence>
<sequence length="249" mass="26948">MKYTNKNAMVFNIKTWIKTGIIMGAIFVCASCKEDEIEVYSGPAAIDLSIAGTSDWSFMINVAESEYIFNINLSAVGYLENKDRIVKFFVGERSTAPSTSYEIPSSVTIRAGESKGTTTLKVKKAGLGETDIYSLVLKIDPSGDFTGGIRDSVAVSFTRDFPKSWYSSDGQSDGGAAGYYLGKCTHAKYQVVFDFLGNIDLIDYSGWFDGSASNLAIALNNAVAAYNSLHPDNPKKDDDGSDLVFSPST</sequence>
<feature type="region of interest" description="Disordered" evidence="1">
    <location>
        <begin position="230"/>
        <end position="249"/>
    </location>
</feature>
<gene>
    <name evidence="2" type="ORF">EZS27_014050</name>
</gene>
<dbReference type="EMBL" id="SNRY01000661">
    <property type="protein sequence ID" value="KAA6337899.1"/>
    <property type="molecule type" value="Genomic_DNA"/>
</dbReference>